<gene>
    <name evidence="2" type="ORF">LPB144_05505</name>
</gene>
<dbReference type="AlphaFoldDB" id="A0A1L3J467"/>
<name>A0A1L3J467_9FLAO</name>
<feature type="transmembrane region" description="Helical" evidence="1">
    <location>
        <begin position="79"/>
        <end position="102"/>
    </location>
</feature>
<protein>
    <submittedName>
        <fullName evidence="2">Uncharacterized protein</fullName>
    </submittedName>
</protein>
<sequence length="130" mass="14558">MDKLLPHSVKNIALISLLILGIIWLTGFTPAAIFELESENALWVLKDLFLLCLLLLSFSKEKQESEAVRSLRYKKLAGAVIFAALSISLGSLYSLIIGSGIYKQVSGYEILVILLIFYLLTFNFAKFNQQ</sequence>
<keyword evidence="1" id="KW-0812">Transmembrane</keyword>
<proteinExistence type="predicted"/>
<keyword evidence="1" id="KW-1133">Transmembrane helix</keyword>
<reference evidence="2 3" key="1">
    <citation type="submission" date="2016-11" db="EMBL/GenBank/DDBJ databases">
        <title>Gramella sp. LPB0144 isolated from marine environment.</title>
        <authorList>
            <person name="Kim E."/>
            <person name="Yi H."/>
        </authorList>
    </citation>
    <scope>NUCLEOTIDE SEQUENCE [LARGE SCALE GENOMIC DNA]</scope>
    <source>
        <strain evidence="2 3">LPB0144</strain>
    </source>
</reference>
<feature type="transmembrane region" description="Helical" evidence="1">
    <location>
        <begin position="108"/>
        <end position="125"/>
    </location>
</feature>
<dbReference type="RefSeq" id="WP_072552552.1">
    <property type="nucleotide sequence ID" value="NZ_CP018153.1"/>
</dbReference>
<dbReference type="Proteomes" id="UP000182510">
    <property type="component" value="Chromosome"/>
</dbReference>
<dbReference type="EMBL" id="CP018153">
    <property type="protein sequence ID" value="APG59902.1"/>
    <property type="molecule type" value="Genomic_DNA"/>
</dbReference>
<dbReference type="KEGG" id="grl:LPB144_05505"/>
<feature type="transmembrane region" description="Helical" evidence="1">
    <location>
        <begin position="40"/>
        <end position="58"/>
    </location>
</feature>
<organism evidence="2 3">
    <name type="scientific">Christiangramia salexigens</name>
    <dbReference type="NCBI Taxonomy" id="1913577"/>
    <lineage>
        <taxon>Bacteria</taxon>
        <taxon>Pseudomonadati</taxon>
        <taxon>Bacteroidota</taxon>
        <taxon>Flavobacteriia</taxon>
        <taxon>Flavobacteriales</taxon>
        <taxon>Flavobacteriaceae</taxon>
        <taxon>Christiangramia</taxon>
    </lineage>
</organism>
<evidence type="ECO:0000313" key="3">
    <source>
        <dbReference type="Proteomes" id="UP000182510"/>
    </source>
</evidence>
<feature type="transmembrane region" description="Helical" evidence="1">
    <location>
        <begin position="12"/>
        <end position="34"/>
    </location>
</feature>
<dbReference type="STRING" id="1913577.LPB144_05505"/>
<keyword evidence="3" id="KW-1185">Reference proteome</keyword>
<keyword evidence="1" id="KW-0472">Membrane</keyword>
<accession>A0A1L3J467</accession>
<evidence type="ECO:0000256" key="1">
    <source>
        <dbReference type="SAM" id="Phobius"/>
    </source>
</evidence>
<evidence type="ECO:0000313" key="2">
    <source>
        <dbReference type="EMBL" id="APG59902.1"/>
    </source>
</evidence>